<dbReference type="InterPro" id="IPR036890">
    <property type="entry name" value="HATPase_C_sf"/>
</dbReference>
<proteinExistence type="predicted"/>
<organism evidence="2">
    <name type="scientific">Chromera velia CCMP2878</name>
    <dbReference type="NCBI Taxonomy" id="1169474"/>
    <lineage>
        <taxon>Eukaryota</taxon>
        <taxon>Sar</taxon>
        <taxon>Alveolata</taxon>
        <taxon>Colpodellida</taxon>
        <taxon>Chromeraceae</taxon>
        <taxon>Chromera</taxon>
    </lineage>
</organism>
<reference evidence="2" key="1">
    <citation type="submission" date="2014-11" db="EMBL/GenBank/DDBJ databases">
        <authorList>
            <person name="Otto D Thomas"/>
            <person name="Naeem Raeece"/>
        </authorList>
    </citation>
    <scope>NUCLEOTIDE SEQUENCE</scope>
</reference>
<dbReference type="AlphaFoldDB" id="A0A0G4HZG2"/>
<dbReference type="VEuPathDB" id="CryptoDB:Cvel_9726"/>
<evidence type="ECO:0000313" key="2">
    <source>
        <dbReference type="EMBL" id="CEM49968.1"/>
    </source>
</evidence>
<feature type="region of interest" description="Disordered" evidence="1">
    <location>
        <begin position="43"/>
        <end position="77"/>
    </location>
</feature>
<dbReference type="EMBL" id="CDMZ01004512">
    <property type="protein sequence ID" value="CEM49968.1"/>
    <property type="molecule type" value="Genomic_DNA"/>
</dbReference>
<feature type="compositionally biased region" description="Polar residues" evidence="1">
    <location>
        <begin position="51"/>
        <end position="74"/>
    </location>
</feature>
<protein>
    <submittedName>
        <fullName evidence="2">Uncharacterized protein</fullName>
    </submittedName>
</protein>
<evidence type="ECO:0000256" key="1">
    <source>
        <dbReference type="SAM" id="MobiDB-lite"/>
    </source>
</evidence>
<dbReference type="PhylomeDB" id="A0A0G4HZG2"/>
<sequence>MTKVCDDVLQLEKLEKGGFQYVFGTQEVRVWVSQTAFQVAPMFGPGGGTESSGQKNSSSCDAEAQTASPNSRSSGIVGKDRGVTFKWRIETVGKEAKQLLADRPMGVADFLRLDQVVSNFLSNARKFTKSGSVNFVYQIRLPTETEMSSVPQVSHQVVSNRIMRHKTSVPEDPLIDQWVTAQAAVSEAKRAVTVSVNLQGMFQTFLCSSLWSCAFQ</sequence>
<accession>A0A0G4HZG2</accession>
<dbReference type="SUPFAM" id="SSF55874">
    <property type="entry name" value="ATPase domain of HSP90 chaperone/DNA topoisomerase II/histidine kinase"/>
    <property type="match status" value="1"/>
</dbReference>
<dbReference type="Gene3D" id="3.30.565.10">
    <property type="entry name" value="Histidine kinase-like ATPase, C-terminal domain"/>
    <property type="match status" value="1"/>
</dbReference>
<gene>
    <name evidence="2" type="ORF">Cvel_9726</name>
</gene>
<name>A0A0G4HZG2_9ALVE</name>